<name>A0A4V3A9Z6_9PROT</name>
<proteinExistence type="predicted"/>
<protein>
    <recommendedName>
        <fullName evidence="3">Methyl-accepting chemotaxis protein</fullName>
    </recommendedName>
</protein>
<dbReference type="OrthoDB" id="7288655at2"/>
<evidence type="ECO:0008006" key="3">
    <source>
        <dbReference type="Google" id="ProtNLM"/>
    </source>
</evidence>
<accession>A0A4V3A9Z6</accession>
<dbReference type="AlphaFoldDB" id="A0A4V3A9Z6"/>
<organism evidence="1 2">
    <name type="scientific">Dankookia rubra</name>
    <dbReference type="NCBI Taxonomy" id="1442381"/>
    <lineage>
        <taxon>Bacteria</taxon>
        <taxon>Pseudomonadati</taxon>
        <taxon>Pseudomonadota</taxon>
        <taxon>Alphaproteobacteria</taxon>
        <taxon>Acetobacterales</taxon>
        <taxon>Roseomonadaceae</taxon>
        <taxon>Dankookia</taxon>
    </lineage>
</organism>
<comment type="caution">
    <text evidence="1">The sequence shown here is derived from an EMBL/GenBank/DDBJ whole genome shotgun (WGS) entry which is preliminary data.</text>
</comment>
<evidence type="ECO:0000313" key="1">
    <source>
        <dbReference type="EMBL" id="TDH61155.1"/>
    </source>
</evidence>
<dbReference type="EMBL" id="SMSJ01000025">
    <property type="protein sequence ID" value="TDH61155.1"/>
    <property type="molecule type" value="Genomic_DNA"/>
</dbReference>
<gene>
    <name evidence="1" type="ORF">E2C06_18110</name>
</gene>
<dbReference type="RefSeq" id="WP_133290022.1">
    <property type="nucleotide sequence ID" value="NZ_SMSJ01000025.1"/>
</dbReference>
<dbReference type="Proteomes" id="UP000295096">
    <property type="component" value="Unassembled WGS sequence"/>
</dbReference>
<evidence type="ECO:0000313" key="2">
    <source>
        <dbReference type="Proteomes" id="UP000295096"/>
    </source>
</evidence>
<reference evidence="1 2" key="1">
    <citation type="journal article" date="2016" name="J. Microbiol.">
        <title>Dankookia rubra gen. nov., sp. nov., an alphaproteobacterium isolated from sediment of a shallow stream.</title>
        <authorList>
            <person name="Kim W.H."/>
            <person name="Kim D.H."/>
            <person name="Kang K."/>
            <person name="Ahn T.Y."/>
        </authorList>
    </citation>
    <scope>NUCLEOTIDE SEQUENCE [LARGE SCALE GENOMIC DNA]</scope>
    <source>
        <strain evidence="1 2">JCM30602</strain>
    </source>
</reference>
<keyword evidence="2" id="KW-1185">Reference proteome</keyword>
<sequence length="110" mass="11664">MDEDTRAALADIKQGIANLTASVALVARHQTIQGEKITRILDVLAPEDAEEEEKGPTTAELLGRIMTANAKAVKEMTAQLTGISEAVEGVPGHTVQAMGQAFSIPERTPK</sequence>